<evidence type="ECO:0000259" key="1">
    <source>
        <dbReference type="Pfam" id="PF00535"/>
    </source>
</evidence>
<sequence length="263" mass="30257">MKLVSVIIPVFNAECFVENAVKSAFNLKSVGEVILVEDGSTDDSFEVCQRLSADYKNVRLLYHANHKNCGAGASRNLGITSSNFPYIAFLDADDQYLPRRFDKLNDLIRDHISFDGIYEAAKYMGSDGKIFSINNDSIPPSKLFHYLLRGTYGHFCTNSITVKKQLLIRAGMFNESLRLHQDSELWLRLAHFGNLIAGNIVEPVALIRRHEGNRVWKGTTIETRITQWKATWDWAKKERVGVLEKMLIIRKLVKLFWRYRLKK</sequence>
<dbReference type="RefSeq" id="WP_018475134.1">
    <property type="nucleotide sequence ID" value="NZ_BMWX01000001.1"/>
</dbReference>
<accession>A0A918UIG0</accession>
<evidence type="ECO:0000313" key="3">
    <source>
        <dbReference type="Proteomes" id="UP000619457"/>
    </source>
</evidence>
<proteinExistence type="predicted"/>
<gene>
    <name evidence="2" type="ORF">GCM10007049_00590</name>
</gene>
<dbReference type="PANTHER" id="PTHR43685:SF11">
    <property type="entry name" value="GLYCOSYLTRANSFERASE TAGX-RELATED"/>
    <property type="match status" value="1"/>
</dbReference>
<protein>
    <recommendedName>
        <fullName evidence="1">Glycosyltransferase 2-like domain-containing protein</fullName>
    </recommendedName>
</protein>
<dbReference type="Pfam" id="PF00535">
    <property type="entry name" value="Glycos_transf_2"/>
    <property type="match status" value="1"/>
</dbReference>
<dbReference type="InterPro" id="IPR029044">
    <property type="entry name" value="Nucleotide-diphossugar_trans"/>
</dbReference>
<keyword evidence="3" id="KW-1185">Reference proteome</keyword>
<dbReference type="SUPFAM" id="SSF53448">
    <property type="entry name" value="Nucleotide-diphospho-sugar transferases"/>
    <property type="match status" value="1"/>
</dbReference>
<organism evidence="2 3">
    <name type="scientific">Echinicola pacifica</name>
    <dbReference type="NCBI Taxonomy" id="346377"/>
    <lineage>
        <taxon>Bacteria</taxon>
        <taxon>Pseudomonadati</taxon>
        <taxon>Bacteroidota</taxon>
        <taxon>Cytophagia</taxon>
        <taxon>Cytophagales</taxon>
        <taxon>Cyclobacteriaceae</taxon>
        <taxon>Echinicola</taxon>
    </lineage>
</organism>
<dbReference type="PANTHER" id="PTHR43685">
    <property type="entry name" value="GLYCOSYLTRANSFERASE"/>
    <property type="match status" value="1"/>
</dbReference>
<dbReference type="AlphaFoldDB" id="A0A918UIG0"/>
<dbReference type="Gene3D" id="3.90.550.10">
    <property type="entry name" value="Spore Coat Polysaccharide Biosynthesis Protein SpsA, Chain A"/>
    <property type="match status" value="1"/>
</dbReference>
<dbReference type="InterPro" id="IPR001173">
    <property type="entry name" value="Glyco_trans_2-like"/>
</dbReference>
<comment type="caution">
    <text evidence="2">The sequence shown here is derived from an EMBL/GenBank/DDBJ whole genome shotgun (WGS) entry which is preliminary data.</text>
</comment>
<name>A0A918UIG0_9BACT</name>
<reference evidence="2" key="1">
    <citation type="journal article" date="2014" name="Int. J. Syst. Evol. Microbiol.">
        <title>Complete genome sequence of Corynebacterium casei LMG S-19264T (=DSM 44701T), isolated from a smear-ripened cheese.</title>
        <authorList>
            <consortium name="US DOE Joint Genome Institute (JGI-PGF)"/>
            <person name="Walter F."/>
            <person name="Albersmeier A."/>
            <person name="Kalinowski J."/>
            <person name="Ruckert C."/>
        </authorList>
    </citation>
    <scope>NUCLEOTIDE SEQUENCE</scope>
    <source>
        <strain evidence="2">KCTC 12368</strain>
    </source>
</reference>
<dbReference type="InterPro" id="IPR050834">
    <property type="entry name" value="Glycosyltransf_2"/>
</dbReference>
<evidence type="ECO:0000313" key="2">
    <source>
        <dbReference type="EMBL" id="GGZ12779.1"/>
    </source>
</evidence>
<feature type="domain" description="Glycosyltransferase 2-like" evidence="1">
    <location>
        <begin position="5"/>
        <end position="110"/>
    </location>
</feature>
<dbReference type="EMBL" id="BMWX01000001">
    <property type="protein sequence ID" value="GGZ12779.1"/>
    <property type="molecule type" value="Genomic_DNA"/>
</dbReference>
<dbReference type="Proteomes" id="UP000619457">
    <property type="component" value="Unassembled WGS sequence"/>
</dbReference>
<reference evidence="2" key="2">
    <citation type="submission" date="2020-09" db="EMBL/GenBank/DDBJ databases">
        <authorList>
            <person name="Sun Q."/>
            <person name="Kim S."/>
        </authorList>
    </citation>
    <scope>NUCLEOTIDE SEQUENCE</scope>
    <source>
        <strain evidence="2">KCTC 12368</strain>
    </source>
</reference>